<reference evidence="6 7" key="1">
    <citation type="submission" date="2016-10" db="EMBL/GenBank/DDBJ databases">
        <authorList>
            <person name="Varghese N."/>
            <person name="Submissions S."/>
        </authorList>
    </citation>
    <scope>NUCLEOTIDE SEQUENCE [LARGE SCALE GENOMIC DNA]</scope>
    <source>
        <strain evidence="6 7">IAM 15147</strain>
    </source>
</reference>
<dbReference type="EMBL" id="FOZN01000002">
    <property type="protein sequence ID" value="SFS12100.1"/>
    <property type="molecule type" value="Genomic_DNA"/>
</dbReference>
<dbReference type="Pfam" id="PF03466">
    <property type="entry name" value="LysR_substrate"/>
    <property type="match status" value="1"/>
</dbReference>
<gene>
    <name evidence="6" type="ORF">SAMN04487783_1672</name>
</gene>
<dbReference type="SUPFAM" id="SSF46785">
    <property type="entry name" value="Winged helix' DNA-binding domain"/>
    <property type="match status" value="1"/>
</dbReference>
<evidence type="ECO:0000256" key="1">
    <source>
        <dbReference type="ARBA" id="ARBA00009437"/>
    </source>
</evidence>
<dbReference type="GO" id="GO:0003700">
    <property type="term" value="F:DNA-binding transcription factor activity"/>
    <property type="evidence" value="ECO:0007669"/>
    <property type="project" value="InterPro"/>
</dbReference>
<evidence type="ECO:0000313" key="6">
    <source>
        <dbReference type="EMBL" id="SFS12100.1"/>
    </source>
</evidence>
<evidence type="ECO:0000259" key="5">
    <source>
        <dbReference type="PROSITE" id="PS50931"/>
    </source>
</evidence>
<keyword evidence="4" id="KW-0804">Transcription</keyword>
<dbReference type="Pfam" id="PF00126">
    <property type="entry name" value="HTH_1"/>
    <property type="match status" value="1"/>
</dbReference>
<dbReference type="InterPro" id="IPR000847">
    <property type="entry name" value="LysR_HTH_N"/>
</dbReference>
<evidence type="ECO:0000313" key="7">
    <source>
        <dbReference type="Proteomes" id="UP000198506"/>
    </source>
</evidence>
<evidence type="ECO:0000256" key="2">
    <source>
        <dbReference type="ARBA" id="ARBA00023015"/>
    </source>
</evidence>
<keyword evidence="7" id="KW-1185">Reference proteome</keyword>
<feature type="domain" description="HTH lysR-type" evidence="5">
    <location>
        <begin position="2"/>
        <end position="59"/>
    </location>
</feature>
<dbReference type="PANTHER" id="PTHR30346">
    <property type="entry name" value="TRANSCRIPTIONAL DUAL REGULATOR HCAR-RELATED"/>
    <property type="match status" value="1"/>
</dbReference>
<evidence type="ECO:0000256" key="3">
    <source>
        <dbReference type="ARBA" id="ARBA00023125"/>
    </source>
</evidence>
<dbReference type="InterPro" id="IPR036388">
    <property type="entry name" value="WH-like_DNA-bd_sf"/>
</dbReference>
<dbReference type="CDD" id="cd05466">
    <property type="entry name" value="PBP2_LTTR_substrate"/>
    <property type="match status" value="1"/>
</dbReference>
<dbReference type="PROSITE" id="PS50931">
    <property type="entry name" value="HTH_LYSR"/>
    <property type="match status" value="1"/>
</dbReference>
<dbReference type="Gene3D" id="3.40.190.290">
    <property type="match status" value="1"/>
</dbReference>
<dbReference type="Gene3D" id="1.10.10.10">
    <property type="entry name" value="Winged helix-like DNA-binding domain superfamily/Winged helix DNA-binding domain"/>
    <property type="match status" value="1"/>
</dbReference>
<comment type="similarity">
    <text evidence="1">Belongs to the LysR transcriptional regulatory family.</text>
</comment>
<organism evidence="6 7">
    <name type="scientific">Agrococcus baldri</name>
    <dbReference type="NCBI Taxonomy" id="153730"/>
    <lineage>
        <taxon>Bacteria</taxon>
        <taxon>Bacillati</taxon>
        <taxon>Actinomycetota</taxon>
        <taxon>Actinomycetes</taxon>
        <taxon>Micrococcales</taxon>
        <taxon>Microbacteriaceae</taxon>
        <taxon>Agrococcus</taxon>
    </lineage>
</organism>
<dbReference type="FunFam" id="1.10.10.10:FF:000001">
    <property type="entry name" value="LysR family transcriptional regulator"/>
    <property type="match status" value="1"/>
</dbReference>
<proteinExistence type="inferred from homology"/>
<dbReference type="SUPFAM" id="SSF53850">
    <property type="entry name" value="Periplasmic binding protein-like II"/>
    <property type="match status" value="1"/>
</dbReference>
<protein>
    <submittedName>
        <fullName evidence="6">DNA-binding transcriptional regulator, LysR family</fullName>
    </submittedName>
</protein>
<dbReference type="InterPro" id="IPR036390">
    <property type="entry name" value="WH_DNA-bd_sf"/>
</dbReference>
<keyword evidence="2" id="KW-0805">Transcription regulation</keyword>
<dbReference type="GO" id="GO:0032993">
    <property type="term" value="C:protein-DNA complex"/>
    <property type="evidence" value="ECO:0007669"/>
    <property type="project" value="TreeGrafter"/>
</dbReference>
<dbReference type="RefSeq" id="WP_092917658.1">
    <property type="nucleotide sequence ID" value="NZ_FOZN01000002.1"/>
</dbReference>
<keyword evidence="3 6" id="KW-0238">DNA-binding</keyword>
<dbReference type="InterPro" id="IPR005119">
    <property type="entry name" value="LysR_subst-bd"/>
</dbReference>
<dbReference type="AlphaFoldDB" id="A0AA94HMV4"/>
<dbReference type="GO" id="GO:0003677">
    <property type="term" value="F:DNA binding"/>
    <property type="evidence" value="ECO:0007669"/>
    <property type="project" value="UniProtKB-KW"/>
</dbReference>
<accession>A0AA94HMV4</accession>
<comment type="caution">
    <text evidence="6">The sequence shown here is derived from an EMBL/GenBank/DDBJ whole genome shotgun (WGS) entry which is preliminary data.</text>
</comment>
<dbReference type="PANTHER" id="PTHR30346:SF29">
    <property type="entry name" value="LYSR SUBSTRATE-BINDING"/>
    <property type="match status" value="1"/>
</dbReference>
<dbReference type="PRINTS" id="PR00039">
    <property type="entry name" value="HTHLYSR"/>
</dbReference>
<sequence length="299" mass="31315">MMAPRALELFLAVLDHGSVSAAADEAFLTQPTVSRQIAALEREVGARLFRRTTAGMRPTAAGERLEPLARDLVRRSRRAAAAMADHAAGQSVFTVACPETTGNFFVAPFIAAGGAVADIQPAAPADVYGLLRLSADIAINTSPPPAMLRGVELARARIRCHVPPPHPLADRASVELEELAAGPLLVPGFGSAVERTVRHAAEVAGFAIEHAAMTSNATIAQARAAAGHGAALLIEPAAFGLVHVPLRHRGEPLAVTLHAGWERGHYASASIAALAEQMAAFMRLRLEQEHMGEALGDDG</sequence>
<name>A0AA94HMV4_9MICO</name>
<evidence type="ECO:0000256" key="4">
    <source>
        <dbReference type="ARBA" id="ARBA00023163"/>
    </source>
</evidence>
<dbReference type="Proteomes" id="UP000198506">
    <property type="component" value="Unassembled WGS sequence"/>
</dbReference>